<accession>A0A544QME4</accession>
<dbReference type="SUPFAM" id="SSF141571">
    <property type="entry name" value="Pentapeptide repeat-like"/>
    <property type="match status" value="2"/>
</dbReference>
<dbReference type="Proteomes" id="UP000315385">
    <property type="component" value="Unassembled WGS sequence"/>
</dbReference>
<gene>
    <name evidence="2" type="ORF">EWF95_06160</name>
</gene>
<comment type="caution">
    <text evidence="2">The sequence shown here is derived from an EMBL/GenBank/DDBJ whole genome shotgun (WGS) entry which is preliminary data.</text>
</comment>
<feature type="transmembrane region" description="Helical" evidence="1">
    <location>
        <begin position="403"/>
        <end position="421"/>
    </location>
</feature>
<protein>
    <recommendedName>
        <fullName evidence="4">Pentapeptide repeat-containing protein</fullName>
    </recommendedName>
</protein>
<reference evidence="2 3" key="1">
    <citation type="submission" date="2019-02" db="EMBL/GenBank/DDBJ databases">
        <title>Halonotius sp. a new haloqrchaeon isolated from saline water.</title>
        <authorList>
            <person name="Duran-Viseras A."/>
            <person name="Sanchez-Porro C."/>
            <person name="Ventosa A."/>
        </authorList>
    </citation>
    <scope>NUCLEOTIDE SEQUENCE [LARGE SCALE GENOMIC DNA]</scope>
    <source>
        <strain evidence="2 3">F9-27</strain>
    </source>
</reference>
<evidence type="ECO:0000313" key="2">
    <source>
        <dbReference type="EMBL" id="TQQ80076.1"/>
    </source>
</evidence>
<dbReference type="InterPro" id="IPR051082">
    <property type="entry name" value="Pentapeptide-BTB/POZ_domain"/>
</dbReference>
<dbReference type="InterPro" id="IPR001646">
    <property type="entry name" value="5peptide_repeat"/>
</dbReference>
<evidence type="ECO:0000313" key="3">
    <source>
        <dbReference type="Proteomes" id="UP000315385"/>
    </source>
</evidence>
<name>A0A544QME4_9EURY</name>
<organism evidence="2 3">
    <name type="scientific">Halonotius roseus</name>
    <dbReference type="NCBI Taxonomy" id="2511997"/>
    <lineage>
        <taxon>Archaea</taxon>
        <taxon>Methanobacteriati</taxon>
        <taxon>Methanobacteriota</taxon>
        <taxon>Stenosarchaea group</taxon>
        <taxon>Halobacteria</taxon>
        <taxon>Halobacteriales</taxon>
        <taxon>Haloferacaceae</taxon>
        <taxon>Halonotius</taxon>
    </lineage>
</organism>
<dbReference type="Pfam" id="PF13599">
    <property type="entry name" value="Pentapeptide_4"/>
    <property type="match status" value="1"/>
</dbReference>
<dbReference type="PANTHER" id="PTHR14136">
    <property type="entry name" value="BTB_POZ DOMAIN-CONTAINING PROTEIN KCTD9"/>
    <property type="match status" value="1"/>
</dbReference>
<proteinExistence type="predicted"/>
<keyword evidence="1" id="KW-0472">Membrane</keyword>
<evidence type="ECO:0000256" key="1">
    <source>
        <dbReference type="SAM" id="Phobius"/>
    </source>
</evidence>
<dbReference type="PANTHER" id="PTHR14136:SF17">
    <property type="entry name" value="BTB_POZ DOMAIN-CONTAINING PROTEIN KCTD9"/>
    <property type="match status" value="1"/>
</dbReference>
<sequence>MSEAPKERCGYTWPEDFDHESATIPKSQNCCCRESLTDTNRCAWHAKIDETDEKTVNTLENSRVPEEIRTDTRLYNELLDGATLEGYDLRDIGSMAGVTLRDANLADATLAETDLTGSNIRNSDLTDADLYKVNLTDSTLNEAKLIHTDLREANLTKATLPNVDFTDSDLAGANLTDVNLREADLINTDLRNVDFTDASLYNADLTKSDLFNQDFPGTDFRKADFTNADLYKTDFTDANPHEANFTDANLHGANFSKSDLRGADFTDTRLTDADLSGADIKIATFSGCDIRDTDLQNTDLRWCTFSNLDINVGTKFGEQSAAESAANSAKNWDDIARTHHALKIACNENGLINKARKQHYLERRARGFETKASTNLSPLVTPSWLGSIASRYLIGYGVRVRTLAVWMVFLFLASTLVYINFGVEESIIANVSYSVRAFTVAPPRAPVARIPHIVMMIETFFGTLSIVLLGYVLGNREQF</sequence>
<dbReference type="AlphaFoldDB" id="A0A544QME4"/>
<dbReference type="RefSeq" id="WP_142443200.1">
    <property type="nucleotide sequence ID" value="NZ_SESI01000002.1"/>
</dbReference>
<evidence type="ECO:0008006" key="4">
    <source>
        <dbReference type="Google" id="ProtNLM"/>
    </source>
</evidence>
<keyword evidence="3" id="KW-1185">Reference proteome</keyword>
<dbReference type="OrthoDB" id="330283at2157"/>
<dbReference type="Gene3D" id="2.160.20.80">
    <property type="entry name" value="E3 ubiquitin-protein ligase SopA"/>
    <property type="match status" value="2"/>
</dbReference>
<keyword evidence="1" id="KW-1133">Transmembrane helix</keyword>
<feature type="transmembrane region" description="Helical" evidence="1">
    <location>
        <begin position="453"/>
        <end position="473"/>
    </location>
</feature>
<dbReference type="EMBL" id="SESI01000002">
    <property type="protein sequence ID" value="TQQ80076.1"/>
    <property type="molecule type" value="Genomic_DNA"/>
</dbReference>
<keyword evidence="1" id="KW-0812">Transmembrane</keyword>
<dbReference type="Pfam" id="PF00805">
    <property type="entry name" value="Pentapeptide"/>
    <property type="match status" value="2"/>
</dbReference>